<dbReference type="Proteomes" id="UP000565715">
    <property type="component" value="Unassembled WGS sequence"/>
</dbReference>
<comment type="caution">
    <text evidence="2">The sequence shown here is derived from an EMBL/GenBank/DDBJ whole genome shotgun (WGS) entry which is preliminary data.</text>
</comment>
<feature type="domain" description="DUF6285" evidence="1">
    <location>
        <begin position="24"/>
        <end position="66"/>
    </location>
</feature>
<protein>
    <recommendedName>
        <fullName evidence="1">DUF6285 domain-containing protein</fullName>
    </recommendedName>
</protein>
<reference evidence="2 3" key="1">
    <citation type="submission" date="2020-04" db="EMBL/GenBank/DDBJ databases">
        <title>MicrobeNet Type strains.</title>
        <authorList>
            <person name="Nicholson A.C."/>
        </authorList>
    </citation>
    <scope>NUCLEOTIDE SEQUENCE [LARGE SCALE GENOMIC DNA]</scope>
    <source>
        <strain evidence="2 3">DSM 45078</strain>
    </source>
</reference>
<evidence type="ECO:0000259" key="1">
    <source>
        <dbReference type="Pfam" id="PF19802"/>
    </source>
</evidence>
<accession>A0A846XHT7</accession>
<dbReference type="EMBL" id="JAAXOO010000002">
    <property type="protein sequence ID" value="NKY33424.1"/>
    <property type="molecule type" value="Genomic_DNA"/>
</dbReference>
<keyword evidence="3" id="KW-1185">Reference proteome</keyword>
<dbReference type="RefSeq" id="WP_068039903.1">
    <property type="nucleotide sequence ID" value="NZ_JAAXOO010000002.1"/>
</dbReference>
<evidence type="ECO:0000313" key="3">
    <source>
        <dbReference type="Proteomes" id="UP000565715"/>
    </source>
</evidence>
<sequence length="98" mass="10403">MQNRPTAAELLESLAELLEETLLPALPADLQHRARVGANLARILGREAELGAAAAAREKELLEAVPAGDEAALWHALTAVVRADLAIAKPGYADWEGE</sequence>
<proteinExistence type="predicted"/>
<dbReference type="AlphaFoldDB" id="A0A846XHT7"/>
<name>A0A846XHT7_9NOCA</name>
<evidence type="ECO:0000313" key="2">
    <source>
        <dbReference type="EMBL" id="NKY33424.1"/>
    </source>
</evidence>
<organism evidence="2 3">
    <name type="scientific">Nocardia speluncae</name>
    <dbReference type="NCBI Taxonomy" id="419477"/>
    <lineage>
        <taxon>Bacteria</taxon>
        <taxon>Bacillati</taxon>
        <taxon>Actinomycetota</taxon>
        <taxon>Actinomycetes</taxon>
        <taxon>Mycobacteriales</taxon>
        <taxon>Nocardiaceae</taxon>
        <taxon>Nocardia</taxon>
    </lineage>
</organism>
<gene>
    <name evidence="2" type="ORF">HGA13_10115</name>
</gene>
<dbReference type="Pfam" id="PF19802">
    <property type="entry name" value="DUF6285"/>
    <property type="match status" value="1"/>
</dbReference>
<dbReference type="InterPro" id="IPR046252">
    <property type="entry name" value="DUF6285"/>
</dbReference>